<organism evidence="2 3">
    <name type="scientific">Oceanobacillus jeddahense</name>
    <dbReference type="NCBI Taxonomy" id="1462527"/>
    <lineage>
        <taxon>Bacteria</taxon>
        <taxon>Bacillati</taxon>
        <taxon>Bacillota</taxon>
        <taxon>Bacilli</taxon>
        <taxon>Bacillales</taxon>
        <taxon>Bacillaceae</taxon>
        <taxon>Oceanobacillus</taxon>
    </lineage>
</organism>
<dbReference type="EMBL" id="CP101914">
    <property type="protein sequence ID" value="UUI03940.1"/>
    <property type="molecule type" value="Genomic_DNA"/>
</dbReference>
<keyword evidence="1" id="KW-0812">Transmembrane</keyword>
<dbReference type="Proteomes" id="UP001059773">
    <property type="component" value="Chromosome"/>
</dbReference>
<protein>
    <recommendedName>
        <fullName evidence="4">DUF3953 domain-containing protein</fullName>
    </recommendedName>
</protein>
<feature type="transmembrane region" description="Helical" evidence="1">
    <location>
        <begin position="12"/>
        <end position="41"/>
    </location>
</feature>
<keyword evidence="3" id="KW-1185">Reference proteome</keyword>
<reference evidence="2" key="1">
    <citation type="submission" date="2022-07" db="EMBL/GenBank/DDBJ databases">
        <title>FELIX.</title>
        <authorList>
            <person name="Wan K.H."/>
            <person name="Park S."/>
            <person name="Lawrence Q."/>
            <person name="Eichenberger J.P."/>
            <person name="Booth B.W."/>
            <person name="Piaggio A.J."/>
            <person name="Chandler J.C."/>
            <person name="Franklin A.B."/>
            <person name="Celniker S.E."/>
        </authorList>
    </citation>
    <scope>NUCLEOTIDE SEQUENCE</scope>
    <source>
        <strain evidence="2">QA-1986 374</strain>
    </source>
</reference>
<evidence type="ECO:0000256" key="1">
    <source>
        <dbReference type="SAM" id="Phobius"/>
    </source>
</evidence>
<keyword evidence="1" id="KW-1133">Transmembrane helix</keyword>
<sequence>MSRKESIIISILFIISIILVTFFLNTATLIISLVIIVGTAIYDSYKKPTLGRILFYIIVFAAFSVYIIFFI</sequence>
<evidence type="ECO:0008006" key="4">
    <source>
        <dbReference type="Google" id="ProtNLM"/>
    </source>
</evidence>
<evidence type="ECO:0000313" key="3">
    <source>
        <dbReference type="Proteomes" id="UP001059773"/>
    </source>
</evidence>
<dbReference type="RefSeq" id="WP_256708949.1">
    <property type="nucleotide sequence ID" value="NZ_CP101914.1"/>
</dbReference>
<gene>
    <name evidence="2" type="ORF">NP439_04390</name>
</gene>
<name>A0ABY5JVX2_9BACI</name>
<evidence type="ECO:0000313" key="2">
    <source>
        <dbReference type="EMBL" id="UUI03940.1"/>
    </source>
</evidence>
<feature type="transmembrane region" description="Helical" evidence="1">
    <location>
        <begin position="53"/>
        <end position="70"/>
    </location>
</feature>
<accession>A0ABY5JVX2</accession>
<proteinExistence type="predicted"/>
<keyword evidence="1" id="KW-0472">Membrane</keyword>